<reference evidence="2" key="1">
    <citation type="submission" date="2016-04" db="EMBL/GenBank/DDBJ databases">
        <authorList>
            <person name="Chen L."/>
            <person name="Zhuang W."/>
            <person name="Wang G."/>
        </authorList>
    </citation>
    <scope>NUCLEOTIDE SEQUENCE [LARGE SCALE GENOMIC DNA]</scope>
    <source>
        <strain evidence="2">208</strain>
    </source>
</reference>
<evidence type="ECO:0000313" key="2">
    <source>
        <dbReference type="Proteomes" id="UP000192276"/>
    </source>
</evidence>
<evidence type="ECO:0008006" key="3">
    <source>
        <dbReference type="Google" id="ProtNLM"/>
    </source>
</evidence>
<dbReference type="RefSeq" id="WP_242675059.1">
    <property type="nucleotide sequence ID" value="NZ_LWBP01000231.1"/>
</dbReference>
<dbReference type="EMBL" id="LWBP01000231">
    <property type="protein sequence ID" value="OQP48934.1"/>
    <property type="molecule type" value="Genomic_DNA"/>
</dbReference>
<sequence>MTARSIYLKRLKAITGKPVEHFAYPYGVWNASAITELKKRGIKSAYQLTGKKSTEAPLFTIERMLVQGNWTGKVLIKHMTTSFSQ</sequence>
<gene>
    <name evidence="1" type="ORF">A4R26_31325</name>
</gene>
<dbReference type="Gene3D" id="3.20.20.370">
    <property type="entry name" value="Glycoside hydrolase/deacetylase"/>
    <property type="match status" value="1"/>
</dbReference>
<dbReference type="GO" id="GO:0005975">
    <property type="term" value="P:carbohydrate metabolic process"/>
    <property type="evidence" value="ECO:0007669"/>
    <property type="project" value="InterPro"/>
</dbReference>
<dbReference type="STRING" id="550983.A4R26_31325"/>
<keyword evidence="2" id="KW-1185">Reference proteome</keyword>
<protein>
    <recommendedName>
        <fullName evidence="3">NodB homology domain-containing protein</fullName>
    </recommendedName>
</protein>
<dbReference type="SUPFAM" id="SSF88713">
    <property type="entry name" value="Glycoside hydrolase/deacetylase"/>
    <property type="match status" value="1"/>
</dbReference>
<name>A0A1V9ESP3_9BACT</name>
<dbReference type="AlphaFoldDB" id="A0A1V9ESP3"/>
<comment type="caution">
    <text evidence="1">The sequence shown here is derived from an EMBL/GenBank/DDBJ whole genome shotgun (WGS) entry which is preliminary data.</text>
</comment>
<accession>A0A1V9ESP3</accession>
<organism evidence="1 2">
    <name type="scientific">Niastella populi</name>
    <dbReference type="NCBI Taxonomy" id="550983"/>
    <lineage>
        <taxon>Bacteria</taxon>
        <taxon>Pseudomonadati</taxon>
        <taxon>Bacteroidota</taxon>
        <taxon>Chitinophagia</taxon>
        <taxon>Chitinophagales</taxon>
        <taxon>Chitinophagaceae</taxon>
        <taxon>Niastella</taxon>
    </lineage>
</organism>
<evidence type="ECO:0000313" key="1">
    <source>
        <dbReference type="EMBL" id="OQP48934.1"/>
    </source>
</evidence>
<dbReference type="Proteomes" id="UP000192276">
    <property type="component" value="Unassembled WGS sequence"/>
</dbReference>
<dbReference type="InterPro" id="IPR011330">
    <property type="entry name" value="Glyco_hydro/deAcase_b/a-brl"/>
</dbReference>
<proteinExistence type="predicted"/>